<evidence type="ECO:0000313" key="2">
    <source>
        <dbReference type="Proteomes" id="UP001189429"/>
    </source>
</evidence>
<dbReference type="Proteomes" id="UP001189429">
    <property type="component" value="Unassembled WGS sequence"/>
</dbReference>
<comment type="caution">
    <text evidence="1">The sequence shown here is derived from an EMBL/GenBank/DDBJ whole genome shotgun (WGS) entry which is preliminary data.</text>
</comment>
<accession>A0ABN9YDF1</accession>
<evidence type="ECO:0000313" key="1">
    <source>
        <dbReference type="EMBL" id="CAK0910820.1"/>
    </source>
</evidence>
<protein>
    <recommendedName>
        <fullName evidence="3">Beta-galactosidase</fullName>
    </recommendedName>
</protein>
<dbReference type="EMBL" id="CAUYUJ010022468">
    <property type="protein sequence ID" value="CAK0910820.1"/>
    <property type="molecule type" value="Genomic_DNA"/>
</dbReference>
<organism evidence="1 2">
    <name type="scientific">Prorocentrum cordatum</name>
    <dbReference type="NCBI Taxonomy" id="2364126"/>
    <lineage>
        <taxon>Eukaryota</taxon>
        <taxon>Sar</taxon>
        <taxon>Alveolata</taxon>
        <taxon>Dinophyceae</taxon>
        <taxon>Prorocentrales</taxon>
        <taxon>Prorocentraceae</taxon>
        <taxon>Prorocentrum</taxon>
    </lineage>
</organism>
<keyword evidence="2" id="KW-1185">Reference proteome</keyword>
<reference evidence="1" key="1">
    <citation type="submission" date="2023-10" db="EMBL/GenBank/DDBJ databases">
        <authorList>
            <person name="Chen Y."/>
            <person name="Shah S."/>
            <person name="Dougan E. K."/>
            <person name="Thang M."/>
            <person name="Chan C."/>
        </authorList>
    </citation>
    <scope>NUCLEOTIDE SEQUENCE [LARGE SCALE GENOMIC DNA]</scope>
</reference>
<name>A0ABN9YDF1_9DINO</name>
<sequence>MALAVFGRGLFLEPLAELLPAVDLARFSSASTRFYAQAAARARAGIRAQHGLMILDGGTMAEMHTMDCMPETLNFDLREERWRRVLSGNPLCTTYVGSYKNKVTLAQMDFNLRRGAYLMTLEGWGNLAHGILDLFLDGRRIGSVDWFDDYTRERSRSIDFDVRWTGVHQLVGRCSQSNADEDRLTRHWICLSGVHLRGIAGTWRLYSWI</sequence>
<proteinExistence type="predicted"/>
<gene>
    <name evidence="1" type="ORF">PCOR1329_LOCUS84883</name>
</gene>
<evidence type="ECO:0008006" key="3">
    <source>
        <dbReference type="Google" id="ProtNLM"/>
    </source>
</evidence>